<dbReference type="SUPFAM" id="SSF101148">
    <property type="entry name" value="Plant invertase/pectin methylesterase inhibitor"/>
    <property type="match status" value="2"/>
</dbReference>
<dbReference type="FunFam" id="1.20.140.40:FF:000009">
    <property type="entry name" value="Invertase/pectin methylesterase inhibitor family protein"/>
    <property type="match status" value="2"/>
</dbReference>
<dbReference type="Proteomes" id="UP000224567">
    <property type="component" value="Unassembled WGS sequence"/>
</dbReference>
<evidence type="ECO:0000256" key="1">
    <source>
        <dbReference type="ARBA" id="ARBA00022729"/>
    </source>
</evidence>
<name>A0A2G2XH37_CAPBA</name>
<reference evidence="5 6" key="1">
    <citation type="journal article" date="2017" name="Genome Biol.">
        <title>New reference genome sequences of hot pepper reveal the massive evolution of plant disease-resistance genes by retroduplication.</title>
        <authorList>
            <person name="Kim S."/>
            <person name="Park J."/>
            <person name="Yeom S.I."/>
            <person name="Kim Y.M."/>
            <person name="Seo E."/>
            <person name="Kim K.T."/>
            <person name="Kim M.S."/>
            <person name="Lee J.M."/>
            <person name="Cheong K."/>
            <person name="Shin H.S."/>
            <person name="Kim S.B."/>
            <person name="Han K."/>
            <person name="Lee J."/>
            <person name="Park M."/>
            <person name="Lee H.A."/>
            <person name="Lee H.Y."/>
            <person name="Lee Y."/>
            <person name="Oh S."/>
            <person name="Lee J.H."/>
            <person name="Choi E."/>
            <person name="Choi E."/>
            <person name="Lee S.E."/>
            <person name="Jeon J."/>
            <person name="Kim H."/>
            <person name="Choi G."/>
            <person name="Song H."/>
            <person name="Lee J."/>
            <person name="Lee S.C."/>
            <person name="Kwon J.K."/>
            <person name="Lee H.Y."/>
            <person name="Koo N."/>
            <person name="Hong Y."/>
            <person name="Kim R.W."/>
            <person name="Kang W.H."/>
            <person name="Huh J.H."/>
            <person name="Kang B.C."/>
            <person name="Yang T.J."/>
            <person name="Lee Y.H."/>
            <person name="Bennetzen J.L."/>
            <person name="Choi D."/>
        </authorList>
    </citation>
    <scope>NUCLEOTIDE SEQUENCE [LARGE SCALE GENOMIC DNA]</scope>
    <source>
        <strain evidence="6">cv. PBC81</strain>
    </source>
</reference>
<dbReference type="EMBL" id="MLFT02000002">
    <property type="protein sequence ID" value="PHT56769.1"/>
    <property type="molecule type" value="Genomic_DNA"/>
</dbReference>
<dbReference type="AlphaFoldDB" id="A0A2G2XH37"/>
<feature type="domain" description="Pectinesterase inhibitor" evidence="4">
    <location>
        <begin position="168"/>
        <end position="312"/>
    </location>
</feature>
<accession>A0A2G2XH37</accession>
<evidence type="ECO:0000313" key="5">
    <source>
        <dbReference type="EMBL" id="PHT56769.1"/>
    </source>
</evidence>
<gene>
    <name evidence="5" type="ORF">CQW23_05255</name>
</gene>
<comment type="caution">
    <text evidence="5">The sequence shown here is derived from an EMBL/GenBank/DDBJ whole genome shotgun (WGS) entry which is preliminary data.</text>
</comment>
<dbReference type="GO" id="GO:0004857">
    <property type="term" value="F:enzyme inhibitor activity"/>
    <property type="evidence" value="ECO:0007669"/>
    <property type="project" value="InterPro"/>
</dbReference>
<proteinExistence type="inferred from homology"/>
<evidence type="ECO:0000259" key="4">
    <source>
        <dbReference type="SMART" id="SM00856"/>
    </source>
</evidence>
<keyword evidence="2" id="KW-1015">Disulfide bond</keyword>
<protein>
    <recommendedName>
        <fullName evidence="4">Pectinesterase inhibitor domain-containing protein</fullName>
    </recommendedName>
</protein>
<dbReference type="CDD" id="cd15796">
    <property type="entry name" value="CIF_like"/>
    <property type="match status" value="2"/>
</dbReference>
<dbReference type="InterPro" id="IPR034087">
    <property type="entry name" value="C/VIF1"/>
</dbReference>
<reference evidence="6" key="2">
    <citation type="journal article" date="2017" name="J. Anim. Genet.">
        <title>Multiple reference genome sequences of hot pepper reveal the massive evolution of plant disease resistance genes by retroduplication.</title>
        <authorList>
            <person name="Kim S."/>
            <person name="Park J."/>
            <person name="Yeom S.-I."/>
            <person name="Kim Y.-M."/>
            <person name="Seo E."/>
            <person name="Kim K.-T."/>
            <person name="Kim M.-S."/>
            <person name="Lee J.M."/>
            <person name="Cheong K."/>
            <person name="Shin H.-S."/>
            <person name="Kim S.-B."/>
            <person name="Han K."/>
            <person name="Lee J."/>
            <person name="Park M."/>
            <person name="Lee H.-A."/>
            <person name="Lee H.-Y."/>
            <person name="Lee Y."/>
            <person name="Oh S."/>
            <person name="Lee J.H."/>
            <person name="Choi E."/>
            <person name="Choi E."/>
            <person name="Lee S.E."/>
            <person name="Jeon J."/>
            <person name="Kim H."/>
            <person name="Choi G."/>
            <person name="Song H."/>
            <person name="Lee J."/>
            <person name="Lee S.-C."/>
            <person name="Kwon J.-K."/>
            <person name="Lee H.-Y."/>
            <person name="Koo N."/>
            <person name="Hong Y."/>
            <person name="Kim R.W."/>
            <person name="Kang W.-H."/>
            <person name="Huh J.H."/>
            <person name="Kang B.-C."/>
            <person name="Yang T.-J."/>
            <person name="Lee Y.-H."/>
            <person name="Bennetzen J.L."/>
            <person name="Choi D."/>
        </authorList>
    </citation>
    <scope>NUCLEOTIDE SEQUENCE [LARGE SCALE GENOMIC DNA]</scope>
    <source>
        <strain evidence="6">cv. PBC81</strain>
    </source>
</reference>
<dbReference type="STRING" id="33114.A0A2G2XH37"/>
<evidence type="ECO:0000256" key="3">
    <source>
        <dbReference type="ARBA" id="ARBA00038471"/>
    </source>
</evidence>
<organism evidence="5 6">
    <name type="scientific">Capsicum baccatum</name>
    <name type="common">Peruvian pepper</name>
    <dbReference type="NCBI Taxonomy" id="33114"/>
    <lineage>
        <taxon>Eukaryota</taxon>
        <taxon>Viridiplantae</taxon>
        <taxon>Streptophyta</taxon>
        <taxon>Embryophyta</taxon>
        <taxon>Tracheophyta</taxon>
        <taxon>Spermatophyta</taxon>
        <taxon>Magnoliopsida</taxon>
        <taxon>eudicotyledons</taxon>
        <taxon>Gunneridae</taxon>
        <taxon>Pentapetalae</taxon>
        <taxon>asterids</taxon>
        <taxon>lamiids</taxon>
        <taxon>Solanales</taxon>
        <taxon>Solanaceae</taxon>
        <taxon>Solanoideae</taxon>
        <taxon>Capsiceae</taxon>
        <taxon>Capsicum</taxon>
    </lineage>
</organism>
<dbReference type="NCBIfam" id="TIGR01614">
    <property type="entry name" value="PME_inhib"/>
    <property type="match status" value="2"/>
</dbReference>
<dbReference type="OrthoDB" id="1918674at2759"/>
<sequence>MLFVSILIQTSADDNLVKTTCKNTPNVELCLKTLRADPRSATGDVTTLALIAVDAITANAKKASASISKLRRSNPPNAWIGPLKSCGFSYNKVILETDVPVAIEALTKGDPKYAEDSVVSSSGSADRCEKNFSGSKSPLTALNTVVRELSDVARAIIRNLLIVIQTSGDANLVQTTCKNTPNVELCLKTLRADPRSGSGDVTTLALIAVDAIKANARKASASISKLRRSNPPNAWVVPLKDCDFSYNKVILETNVPSAIEALTKGNPKFAEDAVVGSSGSADRCEKNFSGSKSPLTALNTAVRELSDVARAIIRNLL</sequence>
<feature type="domain" description="Pectinesterase inhibitor" evidence="4">
    <location>
        <begin position="12"/>
        <end position="156"/>
    </location>
</feature>
<dbReference type="SMART" id="SM00856">
    <property type="entry name" value="PMEI"/>
    <property type="match status" value="2"/>
</dbReference>
<keyword evidence="6" id="KW-1185">Reference proteome</keyword>
<dbReference type="PANTHER" id="PTHR36710:SF18">
    <property type="entry name" value="PECTINESTERASE INHIBITOR 5-RELATED"/>
    <property type="match status" value="1"/>
</dbReference>
<dbReference type="Pfam" id="PF04043">
    <property type="entry name" value="PMEI"/>
    <property type="match status" value="2"/>
</dbReference>
<dbReference type="InterPro" id="IPR052421">
    <property type="entry name" value="PCW_Enzyme_Inhibitor"/>
</dbReference>
<keyword evidence="1" id="KW-0732">Signal</keyword>
<dbReference type="InterPro" id="IPR006501">
    <property type="entry name" value="Pectinesterase_inhib_dom"/>
</dbReference>
<dbReference type="InterPro" id="IPR035513">
    <property type="entry name" value="Invertase/methylesterase_inhib"/>
</dbReference>
<evidence type="ECO:0000313" key="6">
    <source>
        <dbReference type="Proteomes" id="UP000224567"/>
    </source>
</evidence>
<dbReference type="PANTHER" id="PTHR36710">
    <property type="entry name" value="PECTINESTERASE INHIBITOR-LIKE"/>
    <property type="match status" value="1"/>
</dbReference>
<dbReference type="Gene3D" id="1.20.140.40">
    <property type="entry name" value="Invertase/pectin methylesterase inhibitor family protein"/>
    <property type="match status" value="2"/>
</dbReference>
<comment type="similarity">
    <text evidence="3">Belongs to the PMEI family.</text>
</comment>
<evidence type="ECO:0000256" key="2">
    <source>
        <dbReference type="ARBA" id="ARBA00023157"/>
    </source>
</evidence>